<accession>A0A4W5PV75</accession>
<dbReference type="Ensembl" id="ENSHHUT00000071040.1">
    <property type="protein sequence ID" value="ENSHHUP00000068736.1"/>
    <property type="gene ID" value="ENSHHUG00000040502.1"/>
</dbReference>
<organism evidence="2 3">
    <name type="scientific">Hucho hucho</name>
    <name type="common">huchen</name>
    <dbReference type="NCBI Taxonomy" id="62062"/>
    <lineage>
        <taxon>Eukaryota</taxon>
        <taxon>Metazoa</taxon>
        <taxon>Chordata</taxon>
        <taxon>Craniata</taxon>
        <taxon>Vertebrata</taxon>
        <taxon>Euteleostomi</taxon>
        <taxon>Actinopterygii</taxon>
        <taxon>Neopterygii</taxon>
        <taxon>Teleostei</taxon>
        <taxon>Protacanthopterygii</taxon>
        <taxon>Salmoniformes</taxon>
        <taxon>Salmonidae</taxon>
        <taxon>Salmoninae</taxon>
        <taxon>Hucho</taxon>
    </lineage>
</organism>
<feature type="compositionally biased region" description="Low complexity" evidence="1">
    <location>
        <begin position="248"/>
        <end position="262"/>
    </location>
</feature>
<dbReference type="GeneTree" id="ENSGT00530000063614"/>
<dbReference type="STRING" id="62062.ENSHHUP00000068736"/>
<keyword evidence="3" id="KW-1185">Reference proteome</keyword>
<reference evidence="3" key="1">
    <citation type="submission" date="2018-06" db="EMBL/GenBank/DDBJ databases">
        <title>Genome assembly of Danube salmon.</title>
        <authorList>
            <person name="Macqueen D.J."/>
            <person name="Gundappa M.K."/>
        </authorList>
    </citation>
    <scope>NUCLEOTIDE SEQUENCE [LARGE SCALE GENOMIC DNA]</scope>
</reference>
<proteinExistence type="predicted"/>
<evidence type="ECO:0000256" key="1">
    <source>
        <dbReference type="SAM" id="MobiDB-lite"/>
    </source>
</evidence>
<protein>
    <submittedName>
        <fullName evidence="2">Uncharacterized protein</fullName>
    </submittedName>
</protein>
<feature type="region of interest" description="Disordered" evidence="1">
    <location>
        <begin position="248"/>
        <end position="268"/>
    </location>
</feature>
<dbReference type="AlphaFoldDB" id="A0A4W5PV75"/>
<dbReference type="GO" id="GO:0016020">
    <property type="term" value="C:membrane"/>
    <property type="evidence" value="ECO:0007669"/>
    <property type="project" value="TreeGrafter"/>
</dbReference>
<sequence>MWRASICLRRLGRLPLCPSPMSSGTTPQRPCPTYLKPQPPSMASLGTVPTANVTAHTRTVARATTCQRVGVKSTVLLCVKCLIQVSLEKGLLIPMVLPGEISWEKHLPLCLYHRSAGNTNFHNSFPCQPESQTVAYSHRPSWSEECSQEAPSTWDTAGCVGSKPYFPATRSLSPMSSLFGSIWTPQSEPYQSHFQPERSVPMSPVSPVCPITPPHAPFNREPGGMCRLKQYSSFNPFGPHMNLDIWNSSSNRSSNSQLSSDSGYCGDV</sequence>
<evidence type="ECO:0000313" key="2">
    <source>
        <dbReference type="Ensembl" id="ENSHHUP00000068736.1"/>
    </source>
</evidence>
<dbReference type="PANTHER" id="PTHR22050:SF2">
    <property type="entry name" value="TRANSMEMBRANE PROTEIN 131-LIKE"/>
    <property type="match status" value="1"/>
</dbReference>
<reference evidence="2" key="3">
    <citation type="submission" date="2025-09" db="UniProtKB">
        <authorList>
            <consortium name="Ensembl"/>
        </authorList>
    </citation>
    <scope>IDENTIFICATION</scope>
</reference>
<evidence type="ECO:0000313" key="3">
    <source>
        <dbReference type="Proteomes" id="UP000314982"/>
    </source>
</evidence>
<dbReference type="Proteomes" id="UP000314982">
    <property type="component" value="Unassembled WGS sequence"/>
</dbReference>
<dbReference type="PANTHER" id="PTHR22050">
    <property type="entry name" value="RW1 PROTEIN HOMOLOG"/>
    <property type="match status" value="1"/>
</dbReference>
<dbReference type="InterPro" id="IPR039877">
    <property type="entry name" value="TMEM131-like"/>
</dbReference>
<reference evidence="2" key="2">
    <citation type="submission" date="2025-08" db="UniProtKB">
        <authorList>
            <consortium name="Ensembl"/>
        </authorList>
    </citation>
    <scope>IDENTIFICATION</scope>
</reference>
<name>A0A4W5PV75_9TELE</name>